<comment type="caution">
    <text evidence="6">The sequence shown here is derived from an EMBL/GenBank/DDBJ whole genome shotgun (WGS) entry which is preliminary data.</text>
</comment>
<keyword evidence="1" id="KW-0677">Repeat</keyword>
<accession>A0AB34G1Q1</accession>
<evidence type="ECO:0000259" key="5">
    <source>
        <dbReference type="Pfam" id="PF24883"/>
    </source>
</evidence>
<dbReference type="InterPro" id="IPR011990">
    <property type="entry name" value="TPR-like_helical_dom_sf"/>
</dbReference>
<dbReference type="Pfam" id="PF24883">
    <property type="entry name" value="NPHP3_N"/>
    <property type="match status" value="1"/>
</dbReference>
<dbReference type="EMBL" id="JAQHRD010000001">
    <property type="protein sequence ID" value="KAJ6445349.1"/>
    <property type="molecule type" value="Genomic_DNA"/>
</dbReference>
<dbReference type="InterPro" id="IPR002110">
    <property type="entry name" value="Ankyrin_rpt"/>
</dbReference>
<evidence type="ECO:0000313" key="7">
    <source>
        <dbReference type="Proteomes" id="UP001163105"/>
    </source>
</evidence>
<dbReference type="Gene3D" id="1.25.40.10">
    <property type="entry name" value="Tetratricopeptide repeat domain"/>
    <property type="match status" value="2"/>
</dbReference>
<protein>
    <submittedName>
        <fullName evidence="6">F-box-like domain-containing protein</fullName>
    </submittedName>
</protein>
<dbReference type="Pfam" id="PF12796">
    <property type="entry name" value="Ank_2"/>
    <property type="match status" value="1"/>
</dbReference>
<dbReference type="SMART" id="SM00248">
    <property type="entry name" value="ANK"/>
    <property type="match status" value="6"/>
</dbReference>
<keyword evidence="2 3" id="KW-0040">ANK repeat</keyword>
<reference evidence="6" key="1">
    <citation type="submission" date="2023-01" db="EMBL/GenBank/DDBJ databases">
        <title>The growth and conidiation of Purpureocillium lavendulum are regulated by nitrogen source and histone H3K14 acetylation.</title>
        <authorList>
            <person name="Tang P."/>
            <person name="Han J."/>
            <person name="Zhang C."/>
            <person name="Tang P."/>
            <person name="Qi F."/>
            <person name="Zhang K."/>
            <person name="Liang L."/>
        </authorList>
    </citation>
    <scope>NUCLEOTIDE SEQUENCE</scope>
    <source>
        <strain evidence="6">YMF1.00683</strain>
    </source>
</reference>
<sequence length="1416" mass="154772">MRRPTPAAADQPESPPPSIPADPETPHGLLVAAIWAEDVDAVEHVLNRSPDLAGAKLRHYGLLHRAWLGEVKRKDGFFLRDRGLLAEPAVIFAAKVPFYKQLHRSTRAMSPASLAVLRLLVDRGASLPRSGPDAQRWMKYGLIESAGQYDCPEAMRLLIRAGVEVDLANAWGPLGLGDLALRQGAARTVDALLDLGAAYVPFAQGLPHGTLEGVPEPSVAAAESGQEDVVEVLLRRLDSSLLTRRISATHDNDLTVLDALLLAATDRLQPLDEADSPIVEGGPWLSQRPWVERQERLVHRLLDAGANPGAADSAGRTAFQCACRWAGAALIRRFAQSVSGGLDQQLPYIDWHDKASYALETIRTGEKVTYLHVAAGYHNAAAVRCLLEAGAQTLCDEHGRTPLHWCFLTRDDFVRTEMRDPASLMQHVRELYGLAQMEQQATPWSPPVDVVATLLNFIQDPSKTDSSGRSALHFAAQNRYWEAMAILVRRGLSPAMQDENGLTVFHFMVTAPKPPVGGAEHNAYMLGLELLREVLREQPDIGIDAVDADGLTALHQACELAHVLMVELFVTLGADPNCQDSAGWTPLCCAAGSQCQDRGETLERVPPNEATERRDKALYMKGLLLDAGADPALTTASGATVDDVEADMVTKLEDCVSSRASEHAVAMAQSEQRHVLPRCISPSPAAILDGAVILPMDPPLLALLQRREPGTLRWVFDDEGIRAWIDGSPDVPSLWLYGNDGSGKTVLMATLAHEMIRRADQTQDQGRHDAVCFFLCRDEGAGFSAQEVMATLLLQLAQQSEAAFRDLTVTLQSSNDDAQALKAKVVAKSTAELGLQLEAMARHFGRVSVLVAAIDGIGADARHEMVMSLRAASWARDVSVRIAVSGPSTAEYRELAIESGFRAIHAIGMAEDIRMESEWASRSTLSTRAMARMAPIYSHWEDVMTDCFSWLWAVCELDAQCNLARLGKWTPQPQDAPPDRPSQWQYGPDPVDVLPAVYPYGSYLESVLSEGNPRTSFILNRVLKYVLVAGLWQEARLSVEDMCETLTSLLNHNTSSAWYAENGLPSHRRHPAVTEGDVLRICGPLIVKARDGSRFDIAHPSVIGFFRFHNPTLPNTRDFLRVDSPARVMGETVDEFAAVAKILEARGLLDAAEAMHRRVVRCEETGCGPAHVSTLARLNNLADFLLDRGRLDEAEPVLLRVKAAYEAMDPPPTETPDRDSMYNTYNMLGILYKRRGEPDAAEAHYGLALSGREALYGAHSVEAARTAGNLGLLYATLGGASRADDAAALWARQATDLEAALGATHPDVVTAAHDLALLHKSHGRAADATPLMERAAEGYERLRGRTDTRTQDALYELGQLRAMQGDLRGAMALFREVVRGRERAYGRDDERTQDVREGLAMVQRDLYALGREDAEG</sequence>
<name>A0AB34G1Q1_9HYPO</name>
<dbReference type="PANTHER" id="PTHR24178">
    <property type="entry name" value="MOLTING PROTEIN MLT-4"/>
    <property type="match status" value="1"/>
</dbReference>
<proteinExistence type="predicted"/>
<dbReference type="InterPro" id="IPR056884">
    <property type="entry name" value="NPHP3-like_N"/>
</dbReference>
<evidence type="ECO:0000256" key="4">
    <source>
        <dbReference type="SAM" id="MobiDB-lite"/>
    </source>
</evidence>
<gene>
    <name evidence="6" type="ORF">O9K51_00108</name>
</gene>
<dbReference type="InterPro" id="IPR036770">
    <property type="entry name" value="Ankyrin_rpt-contain_sf"/>
</dbReference>
<feature type="repeat" description="ANK" evidence="3">
    <location>
        <begin position="549"/>
        <end position="581"/>
    </location>
</feature>
<evidence type="ECO:0000313" key="6">
    <source>
        <dbReference type="EMBL" id="KAJ6445349.1"/>
    </source>
</evidence>
<dbReference type="PROSITE" id="PS50088">
    <property type="entry name" value="ANK_REPEAT"/>
    <property type="match status" value="2"/>
</dbReference>
<keyword evidence="7" id="KW-1185">Reference proteome</keyword>
<feature type="domain" description="Nephrocystin 3-like N-terminal" evidence="5">
    <location>
        <begin position="710"/>
        <end position="885"/>
    </location>
</feature>
<dbReference type="Proteomes" id="UP001163105">
    <property type="component" value="Unassembled WGS sequence"/>
</dbReference>
<evidence type="ECO:0000256" key="1">
    <source>
        <dbReference type="ARBA" id="ARBA00022737"/>
    </source>
</evidence>
<dbReference type="Gene3D" id="1.25.40.20">
    <property type="entry name" value="Ankyrin repeat-containing domain"/>
    <property type="match status" value="3"/>
</dbReference>
<evidence type="ECO:0000256" key="3">
    <source>
        <dbReference type="PROSITE-ProRule" id="PRU00023"/>
    </source>
</evidence>
<organism evidence="6 7">
    <name type="scientific">Purpureocillium lavendulum</name>
    <dbReference type="NCBI Taxonomy" id="1247861"/>
    <lineage>
        <taxon>Eukaryota</taxon>
        <taxon>Fungi</taxon>
        <taxon>Dikarya</taxon>
        <taxon>Ascomycota</taxon>
        <taxon>Pezizomycotina</taxon>
        <taxon>Sordariomycetes</taxon>
        <taxon>Hypocreomycetidae</taxon>
        <taxon>Hypocreales</taxon>
        <taxon>Ophiocordycipitaceae</taxon>
        <taxon>Purpureocillium</taxon>
    </lineage>
</organism>
<feature type="repeat" description="ANK" evidence="3">
    <location>
        <begin position="467"/>
        <end position="499"/>
    </location>
</feature>
<dbReference type="Gene3D" id="3.40.50.300">
    <property type="entry name" value="P-loop containing nucleotide triphosphate hydrolases"/>
    <property type="match status" value="1"/>
</dbReference>
<dbReference type="PROSITE" id="PS50297">
    <property type="entry name" value="ANK_REP_REGION"/>
    <property type="match status" value="2"/>
</dbReference>
<dbReference type="SUPFAM" id="SSF48403">
    <property type="entry name" value="Ankyrin repeat"/>
    <property type="match status" value="2"/>
</dbReference>
<dbReference type="Pfam" id="PF13374">
    <property type="entry name" value="TPR_10"/>
    <property type="match status" value="4"/>
</dbReference>
<dbReference type="PANTHER" id="PTHR24178:SF9">
    <property type="entry name" value="ANK_REP_REGION DOMAIN-CONTAINING PROTEIN"/>
    <property type="match status" value="1"/>
</dbReference>
<evidence type="ECO:0000256" key="2">
    <source>
        <dbReference type="ARBA" id="ARBA00023043"/>
    </source>
</evidence>
<feature type="region of interest" description="Disordered" evidence="4">
    <location>
        <begin position="1"/>
        <end position="23"/>
    </location>
</feature>
<dbReference type="InterPro" id="IPR027417">
    <property type="entry name" value="P-loop_NTPase"/>
</dbReference>
<dbReference type="SUPFAM" id="SSF48452">
    <property type="entry name" value="TPR-like"/>
    <property type="match status" value="2"/>
</dbReference>